<evidence type="ECO:0000259" key="6">
    <source>
        <dbReference type="Pfam" id="PF01602"/>
    </source>
</evidence>
<keyword evidence="3" id="KW-0813">Transport</keyword>
<sequence length="250" mass="27752">MTVGKDVSGLFPDVLKNMQSNDLEPKELAYLYLMNYAKSHPDLVILAVNTFVKDTEDLNSSITVLSIQTMGLLQAERILDYVCDPLRKCLQDDNPEVQKTAAIGVEKLYDLKPSLALKTGFVDQLKEMVADSNPMVTIANNPSEGDFILDSAVIPKLLVATGLGRAIAKYRAQAKSQPTVQYMSYGKRNTIVDLDIVPQSHIVWWSVYIRHTRLLLDIGSRPVEIIIPSHVFNPACLPSTPPSGKVNRRT</sequence>
<dbReference type="GO" id="GO:0012505">
    <property type="term" value="C:endomembrane system"/>
    <property type="evidence" value="ECO:0007669"/>
    <property type="project" value="UniProtKB-SubCell"/>
</dbReference>
<evidence type="ECO:0000256" key="2">
    <source>
        <dbReference type="ARBA" id="ARBA00006613"/>
    </source>
</evidence>
<protein>
    <recommendedName>
        <fullName evidence="6">Clathrin/coatomer adaptor adaptin-like N-terminal domain-containing protein</fullName>
    </recommendedName>
</protein>
<comment type="similarity">
    <text evidence="2">Belongs to the adaptor complexes large subunit family.</text>
</comment>
<dbReference type="Gene3D" id="1.25.10.10">
    <property type="entry name" value="Leucine-rich Repeat Variant"/>
    <property type="match status" value="1"/>
</dbReference>
<comment type="subcellular location">
    <subcellularLocation>
        <location evidence="1">Endomembrane system</location>
    </subcellularLocation>
</comment>
<dbReference type="InterPro" id="IPR011989">
    <property type="entry name" value="ARM-like"/>
</dbReference>
<keyword evidence="8" id="KW-1185">Reference proteome</keyword>
<dbReference type="STRING" id="1165861.A0A0L0VIS8"/>
<keyword evidence="4" id="KW-0653">Protein transport</keyword>
<dbReference type="Pfam" id="PF01602">
    <property type="entry name" value="Adaptin_N"/>
    <property type="match status" value="1"/>
</dbReference>
<organism evidence="7 8">
    <name type="scientific">Puccinia striiformis f. sp. tritici PST-78</name>
    <dbReference type="NCBI Taxonomy" id="1165861"/>
    <lineage>
        <taxon>Eukaryota</taxon>
        <taxon>Fungi</taxon>
        <taxon>Dikarya</taxon>
        <taxon>Basidiomycota</taxon>
        <taxon>Pucciniomycotina</taxon>
        <taxon>Pucciniomycetes</taxon>
        <taxon>Pucciniales</taxon>
        <taxon>Pucciniaceae</taxon>
        <taxon>Puccinia</taxon>
    </lineage>
</organism>
<evidence type="ECO:0000256" key="3">
    <source>
        <dbReference type="ARBA" id="ARBA00022448"/>
    </source>
</evidence>
<dbReference type="AlphaFoldDB" id="A0A0L0VIS8"/>
<reference evidence="8" key="1">
    <citation type="submission" date="2014-03" db="EMBL/GenBank/DDBJ databases">
        <title>The Genome Sequence of Puccinia striiformis f. sp. tritici PST-78.</title>
        <authorList>
            <consortium name="The Broad Institute Genome Sequencing Platform"/>
            <person name="Cuomo C."/>
            <person name="Hulbert S."/>
            <person name="Chen X."/>
            <person name="Walker B."/>
            <person name="Young S.K."/>
            <person name="Zeng Q."/>
            <person name="Gargeya S."/>
            <person name="Fitzgerald M."/>
            <person name="Haas B."/>
            <person name="Abouelleil A."/>
            <person name="Alvarado L."/>
            <person name="Arachchi H.M."/>
            <person name="Berlin A.M."/>
            <person name="Chapman S.B."/>
            <person name="Goldberg J."/>
            <person name="Griggs A."/>
            <person name="Gujja S."/>
            <person name="Hansen M."/>
            <person name="Howarth C."/>
            <person name="Imamovic A."/>
            <person name="Larimer J."/>
            <person name="McCowan C."/>
            <person name="Montmayeur A."/>
            <person name="Murphy C."/>
            <person name="Neiman D."/>
            <person name="Pearson M."/>
            <person name="Priest M."/>
            <person name="Roberts A."/>
            <person name="Saif S."/>
            <person name="Shea T."/>
            <person name="Sisk P."/>
            <person name="Sykes S."/>
            <person name="Wortman J."/>
            <person name="Nusbaum C."/>
            <person name="Birren B."/>
        </authorList>
    </citation>
    <scope>NUCLEOTIDE SEQUENCE [LARGE SCALE GENOMIC DNA]</scope>
    <source>
        <strain evidence="8">race PST-78</strain>
    </source>
</reference>
<name>A0A0L0VIS8_9BASI</name>
<dbReference type="Proteomes" id="UP000054564">
    <property type="component" value="Unassembled WGS sequence"/>
</dbReference>
<dbReference type="GO" id="GO:0006886">
    <property type="term" value="P:intracellular protein transport"/>
    <property type="evidence" value="ECO:0007669"/>
    <property type="project" value="InterPro"/>
</dbReference>
<dbReference type="EMBL" id="AJIL01000048">
    <property type="protein sequence ID" value="KNE99168.1"/>
    <property type="molecule type" value="Genomic_DNA"/>
</dbReference>
<accession>A0A0L0VIS8</accession>
<dbReference type="InterPro" id="IPR026739">
    <property type="entry name" value="AP_beta"/>
</dbReference>
<evidence type="ECO:0000256" key="1">
    <source>
        <dbReference type="ARBA" id="ARBA00004308"/>
    </source>
</evidence>
<dbReference type="InterPro" id="IPR002553">
    <property type="entry name" value="Clathrin/coatomer_adapt-like_N"/>
</dbReference>
<feature type="domain" description="Clathrin/coatomer adaptor adaptin-like N-terminal" evidence="6">
    <location>
        <begin position="1"/>
        <end position="138"/>
    </location>
</feature>
<comment type="caution">
    <text evidence="7">The sequence shown here is derived from an EMBL/GenBank/DDBJ whole genome shotgun (WGS) entry which is preliminary data.</text>
</comment>
<dbReference type="PANTHER" id="PTHR11134">
    <property type="entry name" value="ADAPTOR COMPLEX SUBUNIT BETA FAMILY MEMBER"/>
    <property type="match status" value="1"/>
</dbReference>
<evidence type="ECO:0000313" key="7">
    <source>
        <dbReference type="EMBL" id="KNE99168.1"/>
    </source>
</evidence>
<proteinExistence type="inferred from homology"/>
<evidence type="ECO:0000313" key="8">
    <source>
        <dbReference type="Proteomes" id="UP000054564"/>
    </source>
</evidence>
<evidence type="ECO:0000256" key="4">
    <source>
        <dbReference type="ARBA" id="ARBA00022927"/>
    </source>
</evidence>
<evidence type="ECO:0000256" key="5">
    <source>
        <dbReference type="ARBA" id="ARBA00023136"/>
    </source>
</evidence>
<keyword evidence="5" id="KW-0472">Membrane</keyword>
<dbReference type="GO" id="GO:0016192">
    <property type="term" value="P:vesicle-mediated transport"/>
    <property type="evidence" value="ECO:0007669"/>
    <property type="project" value="InterPro"/>
</dbReference>
<dbReference type="InterPro" id="IPR016024">
    <property type="entry name" value="ARM-type_fold"/>
</dbReference>
<dbReference type="SUPFAM" id="SSF48371">
    <property type="entry name" value="ARM repeat"/>
    <property type="match status" value="1"/>
</dbReference>
<gene>
    <name evidence="7" type="ORF">PSTG_07479</name>
</gene>
<dbReference type="GO" id="GO:0030117">
    <property type="term" value="C:membrane coat"/>
    <property type="evidence" value="ECO:0007669"/>
    <property type="project" value="InterPro"/>
</dbReference>